<gene>
    <name evidence="2" type="ORF">TTHERM_00170180</name>
</gene>
<dbReference type="HOGENOM" id="CLU_419519_0_0_1"/>
<organism evidence="2 3">
    <name type="scientific">Tetrahymena thermophila (strain SB210)</name>
    <dbReference type="NCBI Taxonomy" id="312017"/>
    <lineage>
        <taxon>Eukaryota</taxon>
        <taxon>Sar</taxon>
        <taxon>Alveolata</taxon>
        <taxon>Ciliophora</taxon>
        <taxon>Intramacronucleata</taxon>
        <taxon>Oligohymenophorea</taxon>
        <taxon>Hymenostomatida</taxon>
        <taxon>Tetrahymenina</taxon>
        <taxon>Tetrahymenidae</taxon>
        <taxon>Tetrahymena</taxon>
    </lineage>
</organism>
<accession>Q22TK5</accession>
<feature type="compositionally biased region" description="Basic and acidic residues" evidence="1">
    <location>
        <begin position="600"/>
        <end position="610"/>
    </location>
</feature>
<dbReference type="InterPro" id="IPR038800">
    <property type="entry name" value="CCDC17"/>
</dbReference>
<name>Q22TK5_TETTS</name>
<evidence type="ECO:0000256" key="1">
    <source>
        <dbReference type="SAM" id="MobiDB-lite"/>
    </source>
</evidence>
<feature type="compositionally biased region" description="Basic and acidic residues" evidence="1">
    <location>
        <begin position="550"/>
        <end position="564"/>
    </location>
</feature>
<feature type="compositionally biased region" description="Low complexity" evidence="1">
    <location>
        <begin position="612"/>
        <end position="623"/>
    </location>
</feature>
<proteinExistence type="predicted"/>
<evidence type="ECO:0000313" key="2">
    <source>
        <dbReference type="EMBL" id="EAR88433.1"/>
    </source>
</evidence>
<dbReference type="KEGG" id="tet:TTHERM_00170180"/>
<dbReference type="EMBL" id="GG662840">
    <property type="protein sequence ID" value="EAR88433.1"/>
    <property type="molecule type" value="Genomic_DNA"/>
</dbReference>
<evidence type="ECO:0000313" key="3">
    <source>
        <dbReference type="Proteomes" id="UP000009168"/>
    </source>
</evidence>
<feature type="compositionally biased region" description="Polar residues" evidence="1">
    <location>
        <begin position="565"/>
        <end position="596"/>
    </location>
</feature>
<protein>
    <submittedName>
        <fullName evidence="2">Uncharacterized protein</fullName>
    </submittedName>
</protein>
<dbReference type="Proteomes" id="UP000009168">
    <property type="component" value="Unassembled WGS sequence"/>
</dbReference>
<dbReference type="RefSeq" id="XP_001008678.1">
    <property type="nucleotide sequence ID" value="XM_001008678.1"/>
</dbReference>
<dbReference type="AlphaFoldDB" id="Q22TK5"/>
<feature type="region of interest" description="Disordered" evidence="1">
    <location>
        <begin position="526"/>
        <end position="654"/>
    </location>
</feature>
<dbReference type="PANTHER" id="PTHR33820:SF2">
    <property type="entry name" value="COILED-COIL DOMAIN-CONTAINING PROTEIN 17"/>
    <property type="match status" value="1"/>
</dbReference>
<reference evidence="3" key="1">
    <citation type="journal article" date="2006" name="PLoS Biol.">
        <title>Macronuclear genome sequence of the ciliate Tetrahymena thermophila, a model eukaryote.</title>
        <authorList>
            <person name="Eisen J.A."/>
            <person name="Coyne R.S."/>
            <person name="Wu M."/>
            <person name="Wu D."/>
            <person name="Thiagarajan M."/>
            <person name="Wortman J.R."/>
            <person name="Badger J.H."/>
            <person name="Ren Q."/>
            <person name="Amedeo P."/>
            <person name="Jones K.M."/>
            <person name="Tallon L.J."/>
            <person name="Delcher A.L."/>
            <person name="Salzberg S.L."/>
            <person name="Silva J.C."/>
            <person name="Haas B.J."/>
            <person name="Majoros W.H."/>
            <person name="Farzad M."/>
            <person name="Carlton J.M."/>
            <person name="Smith R.K. Jr."/>
            <person name="Garg J."/>
            <person name="Pearlman R.E."/>
            <person name="Karrer K.M."/>
            <person name="Sun L."/>
            <person name="Manning G."/>
            <person name="Elde N.C."/>
            <person name="Turkewitz A.P."/>
            <person name="Asai D.J."/>
            <person name="Wilkes D.E."/>
            <person name="Wang Y."/>
            <person name="Cai H."/>
            <person name="Collins K."/>
            <person name="Stewart B.A."/>
            <person name="Lee S.R."/>
            <person name="Wilamowska K."/>
            <person name="Weinberg Z."/>
            <person name="Ruzzo W.L."/>
            <person name="Wloga D."/>
            <person name="Gaertig J."/>
            <person name="Frankel J."/>
            <person name="Tsao C.-C."/>
            <person name="Gorovsky M.A."/>
            <person name="Keeling P.J."/>
            <person name="Waller R.F."/>
            <person name="Patron N.J."/>
            <person name="Cherry J.M."/>
            <person name="Stover N.A."/>
            <person name="Krieger C.J."/>
            <person name="del Toro C."/>
            <person name="Ryder H.F."/>
            <person name="Williamson S.C."/>
            <person name="Barbeau R.A."/>
            <person name="Hamilton E.P."/>
            <person name="Orias E."/>
        </authorList>
    </citation>
    <scope>NUCLEOTIDE SEQUENCE [LARGE SCALE GENOMIC DNA]</scope>
    <source>
        <strain evidence="3">SB210</strain>
    </source>
</reference>
<dbReference type="PANTHER" id="PTHR33820">
    <property type="entry name" value="COILED-COIL DOMAIN-CONTAINING PROTEIN 17"/>
    <property type="match status" value="1"/>
</dbReference>
<dbReference type="GeneID" id="7836399"/>
<sequence length="654" mass="77065">MFLQRQSKSEINTFNIGSYEDLDYRSPVLNSQRFSQNSDSDKFNRQESYNSPFKMMANQNILQQQSSKDIRSSFVRNQSDNIFSSPSQTLSNGYQKNIKQSYADVRELNEYKSQQNIPKNNMNKINDINLAFNFVRNNSNNNAYENLGQLSSERSLSQKETSLQQSIQEYQKFFPHLNYNPNQKDQNASLLKYLVNQESDLLQQISKMNNNNSQQKQLKLNHLKIVSTLIQNLREQESQQIKSQIQIMQDQNIESVVYNQSDGFSVRFHLLEKIPNDVDSIQIDYGIFRKGDLLKTYRSTEQLATVSYNWKFNKCNINFEETFRNIYPTIFTFIYFDVKVYSKNVKEPKQWSWTLHTLFTEDKKLLQGCFKLPLYSKNHIPHAIFQTGFPFLSDCFLFAEVYLKQDYQLGKNITYENFVIPKLHLKEKQLDQIEEDVVVNQFVDEHIKQKGMIKSTLREDEIQMREYNARQKLRVIKKEETNYIPWASIQTLNNIVDENQQKSYIKPQSDINQNSGDIFDQISQIQDRKKQPQVKLNPPQPIQEVPQIQEPKEPIDIQEDKDNQSKLQQDSQTSIRLNSTEKISHSRQQLSQTYQKLINKRQEKSKDKQQDASNNSNAKNSKSTISVTMQRILEKRSQQNIKINQPEPEEQPKQ</sequence>
<dbReference type="InParanoid" id="Q22TK5"/>
<keyword evidence="3" id="KW-1185">Reference proteome</keyword>